<keyword evidence="2" id="KW-0238">DNA-binding</keyword>
<gene>
    <name evidence="5" type="ORF">GCM10007874_42990</name>
</gene>
<dbReference type="PROSITE" id="PS01124">
    <property type="entry name" value="HTH_ARAC_FAMILY_2"/>
    <property type="match status" value="1"/>
</dbReference>
<dbReference type="Pfam" id="PF12833">
    <property type="entry name" value="HTH_18"/>
    <property type="match status" value="1"/>
</dbReference>
<keyword evidence="6" id="KW-1185">Reference proteome</keyword>
<reference evidence="6" key="1">
    <citation type="journal article" date="2019" name="Int. J. Syst. Evol. Microbiol.">
        <title>The Global Catalogue of Microorganisms (GCM) 10K type strain sequencing project: providing services to taxonomists for standard genome sequencing and annotation.</title>
        <authorList>
            <consortium name="The Broad Institute Genomics Platform"/>
            <consortium name="The Broad Institute Genome Sequencing Center for Infectious Disease"/>
            <person name="Wu L."/>
            <person name="Ma J."/>
        </authorList>
    </citation>
    <scope>NUCLEOTIDE SEQUENCE [LARGE SCALE GENOMIC DNA]</scope>
    <source>
        <strain evidence="6">NBRC 101365</strain>
    </source>
</reference>
<keyword evidence="3" id="KW-0804">Transcription</keyword>
<dbReference type="Proteomes" id="UP001156882">
    <property type="component" value="Unassembled WGS sequence"/>
</dbReference>
<accession>A0ABQ6CSM9</accession>
<dbReference type="PANTHER" id="PTHR46796:SF2">
    <property type="entry name" value="TRANSCRIPTIONAL REGULATORY PROTEIN"/>
    <property type="match status" value="1"/>
</dbReference>
<dbReference type="EMBL" id="BSPC01000048">
    <property type="protein sequence ID" value="GLS21282.1"/>
    <property type="molecule type" value="Genomic_DNA"/>
</dbReference>
<dbReference type="SUPFAM" id="SSF51215">
    <property type="entry name" value="Regulatory protein AraC"/>
    <property type="match status" value="1"/>
</dbReference>
<dbReference type="Pfam" id="PF02311">
    <property type="entry name" value="AraC_binding"/>
    <property type="match status" value="1"/>
</dbReference>
<dbReference type="InterPro" id="IPR050204">
    <property type="entry name" value="AraC_XylS_family_regulators"/>
</dbReference>
<proteinExistence type="predicted"/>
<dbReference type="PANTHER" id="PTHR46796">
    <property type="entry name" value="HTH-TYPE TRANSCRIPTIONAL ACTIVATOR RHAS-RELATED"/>
    <property type="match status" value="1"/>
</dbReference>
<dbReference type="InterPro" id="IPR009057">
    <property type="entry name" value="Homeodomain-like_sf"/>
</dbReference>
<protein>
    <submittedName>
        <fullName evidence="5">AraC family transcriptional regulator</fullName>
    </submittedName>
</protein>
<feature type="domain" description="HTH araC/xylS-type" evidence="4">
    <location>
        <begin position="199"/>
        <end position="296"/>
    </location>
</feature>
<dbReference type="InterPro" id="IPR037923">
    <property type="entry name" value="HTH-like"/>
</dbReference>
<evidence type="ECO:0000259" key="4">
    <source>
        <dbReference type="PROSITE" id="PS01124"/>
    </source>
</evidence>
<dbReference type="Gene3D" id="1.10.10.60">
    <property type="entry name" value="Homeodomain-like"/>
    <property type="match status" value="2"/>
</dbReference>
<evidence type="ECO:0000256" key="3">
    <source>
        <dbReference type="ARBA" id="ARBA00023163"/>
    </source>
</evidence>
<evidence type="ECO:0000256" key="2">
    <source>
        <dbReference type="ARBA" id="ARBA00023125"/>
    </source>
</evidence>
<comment type="caution">
    <text evidence="5">The sequence shown here is derived from an EMBL/GenBank/DDBJ whole genome shotgun (WGS) entry which is preliminary data.</text>
</comment>
<keyword evidence="1" id="KW-0805">Transcription regulation</keyword>
<name>A0ABQ6CSM9_9HYPH</name>
<evidence type="ECO:0000256" key="1">
    <source>
        <dbReference type="ARBA" id="ARBA00023015"/>
    </source>
</evidence>
<dbReference type="InterPro" id="IPR003313">
    <property type="entry name" value="AraC-bd"/>
</dbReference>
<dbReference type="SUPFAM" id="SSF46689">
    <property type="entry name" value="Homeodomain-like"/>
    <property type="match status" value="2"/>
</dbReference>
<evidence type="ECO:0000313" key="6">
    <source>
        <dbReference type="Proteomes" id="UP001156882"/>
    </source>
</evidence>
<sequence>MGCRLRYLKGMQPQSTAFTTLEDAAERGDAVRFWREQRYDGLECLSAVFRRHRYVPHTHETYAIAAVLDGCEAFHHRGARHYVSPGSFAVVCPDELHDGEPADDGFVYRVLYPTIDLMRSVAEDAFGRPVPGTPWFDHSVVDDADLAGELVKLQIALTDPEVTLLERDARLGRFFSAMLGRWGGLGEPIKLGHESGPLTKARDYLDQHFDRDVALDELAQVAGLNRSHLVRSFRKAMGTTPHAYLLDRRYRAARRLLAAGEGPAEVAAACGFCDQSHLNRVFKARMGVTPGAFRAQ</sequence>
<evidence type="ECO:0000313" key="5">
    <source>
        <dbReference type="EMBL" id="GLS21282.1"/>
    </source>
</evidence>
<organism evidence="5 6">
    <name type="scientific">Labrys miyagiensis</name>
    <dbReference type="NCBI Taxonomy" id="346912"/>
    <lineage>
        <taxon>Bacteria</taxon>
        <taxon>Pseudomonadati</taxon>
        <taxon>Pseudomonadota</taxon>
        <taxon>Alphaproteobacteria</taxon>
        <taxon>Hyphomicrobiales</taxon>
        <taxon>Xanthobacteraceae</taxon>
        <taxon>Labrys</taxon>
    </lineage>
</organism>
<dbReference type="SMART" id="SM00342">
    <property type="entry name" value="HTH_ARAC"/>
    <property type="match status" value="1"/>
</dbReference>
<dbReference type="InterPro" id="IPR018060">
    <property type="entry name" value="HTH_AraC"/>
</dbReference>